<dbReference type="PROSITE" id="PS00028">
    <property type="entry name" value="ZINC_FINGER_C2H2_1"/>
    <property type="match status" value="1"/>
</dbReference>
<comment type="caution">
    <text evidence="2">The sequence shown here is derived from an EMBL/GenBank/DDBJ whole genome shotgun (WGS) entry which is preliminary data.</text>
</comment>
<dbReference type="AlphaFoldDB" id="A0A367RRT3"/>
<gene>
    <name evidence="2" type="ORF">A6769_05600</name>
</gene>
<proteinExistence type="predicted"/>
<dbReference type="InterPro" id="IPR043502">
    <property type="entry name" value="DNA/RNA_pol_sf"/>
</dbReference>
<dbReference type="InterPro" id="IPR000477">
    <property type="entry name" value="RT_dom"/>
</dbReference>
<protein>
    <submittedName>
        <fullName evidence="2">RNA-dependent DNA polymerase</fullName>
    </submittedName>
</protein>
<dbReference type="InterPro" id="IPR043128">
    <property type="entry name" value="Rev_trsase/Diguanyl_cyclase"/>
</dbReference>
<dbReference type="InterPro" id="IPR025960">
    <property type="entry name" value="RVT_N"/>
</dbReference>
<evidence type="ECO:0000313" key="3">
    <source>
        <dbReference type="Proteomes" id="UP000252085"/>
    </source>
</evidence>
<evidence type="ECO:0000313" key="2">
    <source>
        <dbReference type="EMBL" id="RCJ39248.1"/>
    </source>
</evidence>
<reference evidence="2 3" key="1">
    <citation type="submission" date="2016-04" db="EMBL/GenBank/DDBJ databases">
        <authorList>
            <person name="Evans L.H."/>
            <person name="Alamgir A."/>
            <person name="Owens N."/>
            <person name="Weber N.D."/>
            <person name="Virtaneva K."/>
            <person name="Barbian K."/>
            <person name="Babar A."/>
            <person name="Rosenke K."/>
        </authorList>
    </citation>
    <scope>NUCLEOTIDE SEQUENCE [LARGE SCALE GENOMIC DNA]</scope>
    <source>
        <strain evidence="2">NIES-2108</strain>
    </source>
</reference>
<dbReference type="SUPFAM" id="SSF56672">
    <property type="entry name" value="DNA/RNA polymerases"/>
    <property type="match status" value="1"/>
</dbReference>
<dbReference type="Pfam" id="PF13655">
    <property type="entry name" value="RVT_N"/>
    <property type="match status" value="1"/>
</dbReference>
<dbReference type="InterPro" id="IPR051083">
    <property type="entry name" value="GrpII_Intron_Splice-Mob/Def"/>
</dbReference>
<dbReference type="InterPro" id="IPR003615">
    <property type="entry name" value="HNH_nuc"/>
</dbReference>
<dbReference type="CDD" id="cd01651">
    <property type="entry name" value="RT_G2_intron"/>
    <property type="match status" value="1"/>
</dbReference>
<evidence type="ECO:0000259" key="1">
    <source>
        <dbReference type="PROSITE" id="PS50878"/>
    </source>
</evidence>
<dbReference type="PROSITE" id="PS50878">
    <property type="entry name" value="RT_POL"/>
    <property type="match status" value="1"/>
</dbReference>
<name>A0A367RRT3_NOSPU</name>
<organism evidence="2 3">
    <name type="scientific">Nostoc punctiforme NIES-2108</name>
    <dbReference type="NCBI Taxonomy" id="1356359"/>
    <lineage>
        <taxon>Bacteria</taxon>
        <taxon>Bacillati</taxon>
        <taxon>Cyanobacteriota</taxon>
        <taxon>Cyanophyceae</taxon>
        <taxon>Nostocales</taxon>
        <taxon>Nostocaceae</taxon>
        <taxon>Nostoc</taxon>
    </lineage>
</organism>
<dbReference type="InterPro" id="IPR013597">
    <property type="entry name" value="Mat_intron_G2"/>
</dbReference>
<dbReference type="InterPro" id="IPR013087">
    <property type="entry name" value="Znf_C2H2_type"/>
</dbReference>
<dbReference type="Pfam" id="PF08388">
    <property type="entry name" value="GIIM"/>
    <property type="match status" value="1"/>
</dbReference>
<dbReference type="EMBL" id="LXQE01000096">
    <property type="protein sequence ID" value="RCJ39248.1"/>
    <property type="molecule type" value="Genomic_DNA"/>
</dbReference>
<dbReference type="Proteomes" id="UP000252085">
    <property type="component" value="Unassembled WGS sequence"/>
</dbReference>
<feature type="domain" description="Reverse transcriptase" evidence="1">
    <location>
        <begin position="92"/>
        <end position="321"/>
    </location>
</feature>
<dbReference type="PANTHER" id="PTHR34047:SF8">
    <property type="entry name" value="PROTEIN YKFC"/>
    <property type="match status" value="1"/>
</dbReference>
<accession>A0A367RRT3</accession>
<dbReference type="Pfam" id="PF00078">
    <property type="entry name" value="RVT_1"/>
    <property type="match status" value="1"/>
</dbReference>
<sequence>MIRHSHKASESWKTLPWKKFRRNLFRLQRRVFKAVQVGDKRKAMSLQRLIPKSQAARLLAIRQVSQLNTGKKTAGIDGKKSLSFEERFELEELLKAEGNNWKHQGLRSTPIPKKDGSTRMLKIPTMADRAWQCLAKYALEPAHEATFHCRSYGFRPGRSAHDAQKLLYNNLRSTCNGIDKRVIELDIEKCFDRISHTTIMDNLIAPKGIKSGIFRCLKAGVNPEFPEQGTPQGGVVSPLLANIALNGIENIHRYKSTDGTFVEPSIRYADDMVIILRPQDDATKIIEKISQFLAKKGMKVNEKKTHITATRDGFDFLGWHFKVQSNGKFRCTPSVENYKKFRQKVKAIVNNSNYGSKVKAEKLAPIVRGWRNYHKFCKMDGSRFSLWFTRNRTWKVFNKETKLTRVTTTSLIEKAFPSVPYAESKHVSVKGKKSPYDGDLTYWSERNSTLYDGETSKALKRQNHSCGHCGMKFISEERVNLHHIDGNHDNWKVKNLVAVHESCHDYIHMSKKQEHPENIGSRVQRKLQARF</sequence>
<dbReference type="CDD" id="cd00085">
    <property type="entry name" value="HNHc"/>
    <property type="match status" value="1"/>
</dbReference>
<dbReference type="SMART" id="SM00507">
    <property type="entry name" value="HNHc"/>
    <property type="match status" value="1"/>
</dbReference>
<dbReference type="Gene3D" id="3.30.70.270">
    <property type="match status" value="1"/>
</dbReference>
<dbReference type="PANTHER" id="PTHR34047">
    <property type="entry name" value="NUCLEAR INTRON MATURASE 1, MITOCHONDRIAL-RELATED"/>
    <property type="match status" value="1"/>
</dbReference>